<dbReference type="HOGENOM" id="CLU_118111_0_0_4"/>
<dbReference type="InterPro" id="IPR019660">
    <property type="entry name" value="Put_sensory_transdc_reg_YbjN"/>
</dbReference>
<evidence type="ECO:0000313" key="2">
    <source>
        <dbReference type="Proteomes" id="UP000005835"/>
    </source>
</evidence>
<reference evidence="1 2" key="1">
    <citation type="submission" date="2012-05" db="EMBL/GenBank/DDBJ databases">
        <title>The Genome Sequence of Sutterella wadsworthensis 2_1_59BFAA.</title>
        <authorList>
            <consortium name="The Broad Institute Genome Sequencing Platform"/>
            <person name="Earl A."/>
            <person name="Ward D."/>
            <person name="Feldgarden M."/>
            <person name="Gevers D."/>
            <person name="Daigneault M."/>
            <person name="Strauss J."/>
            <person name="Allen-Vercoe E."/>
            <person name="Walker B."/>
            <person name="Young S.K."/>
            <person name="Zeng Q."/>
            <person name="Gargeya S."/>
            <person name="Fitzgerald M."/>
            <person name="Haas B."/>
            <person name="Abouelleil A."/>
            <person name="Alvarado L."/>
            <person name="Arachchi H.M."/>
            <person name="Berlin A.M."/>
            <person name="Chapman S.B."/>
            <person name="Goldberg J."/>
            <person name="Griggs A."/>
            <person name="Gujja S."/>
            <person name="Hansen M."/>
            <person name="Howarth C."/>
            <person name="Imamovic A."/>
            <person name="Larimer J."/>
            <person name="McCowen C."/>
            <person name="Montmayeur A."/>
            <person name="Murphy C."/>
            <person name="Neiman D."/>
            <person name="Pearson M."/>
            <person name="Priest M."/>
            <person name="Roberts A."/>
            <person name="Saif S."/>
            <person name="Shea T."/>
            <person name="Sisk P."/>
            <person name="Sykes S."/>
            <person name="Wortman J."/>
            <person name="Nusbaum C."/>
            <person name="Birren B."/>
        </authorList>
    </citation>
    <scope>NUCLEOTIDE SEQUENCE [LARGE SCALE GENOMIC DNA]</scope>
    <source>
        <strain evidence="1 2">2_1_59BFAA</strain>
    </source>
</reference>
<name>K1JS60_9BURK</name>
<proteinExistence type="predicted"/>
<dbReference type="AlphaFoldDB" id="K1JS60"/>
<dbReference type="Pfam" id="PF10722">
    <property type="entry name" value="YbjN"/>
    <property type="match status" value="1"/>
</dbReference>
<gene>
    <name evidence="1" type="ORF">HMPREF9465_01830</name>
</gene>
<keyword evidence="2" id="KW-1185">Reference proteome</keyword>
<accession>K1JS60</accession>
<protein>
    <recommendedName>
        <fullName evidence="3">YbjN domain-containing protein</fullName>
    </recommendedName>
</protein>
<dbReference type="Proteomes" id="UP000005835">
    <property type="component" value="Unassembled WGS sequence"/>
</dbReference>
<evidence type="ECO:0000313" key="1">
    <source>
        <dbReference type="EMBL" id="EKB30532.1"/>
    </source>
</evidence>
<dbReference type="eggNOG" id="COG5465">
    <property type="taxonomic scope" value="Bacteria"/>
</dbReference>
<sequence length="155" mass="17141">MAYLPEVATVLKLAFDHEGWTYGFDAGTGTLDAGFDLDCRISQTPLYIHLLEDVVLCHAYAPFKVAEEDRRRVMEFVTRANCGLKLGNFEMDLDTGVVCFKTTFCLTGVPLPTRGAMTELVRGALSVLEDYGNALDDVVKGRKTPSEAVREAERN</sequence>
<evidence type="ECO:0008006" key="3">
    <source>
        <dbReference type="Google" id="ProtNLM"/>
    </source>
</evidence>
<comment type="caution">
    <text evidence="1">The sequence shown here is derived from an EMBL/GenBank/DDBJ whole genome shotgun (WGS) entry which is preliminary data.</text>
</comment>
<dbReference type="PATRIC" id="fig|742823.3.peg.1828"/>
<dbReference type="EMBL" id="ADMG01000039">
    <property type="protein sequence ID" value="EKB30532.1"/>
    <property type="molecule type" value="Genomic_DNA"/>
</dbReference>
<organism evidence="1 2">
    <name type="scientific">Sutterella wadsworthensis 2_1_59BFAA</name>
    <dbReference type="NCBI Taxonomy" id="742823"/>
    <lineage>
        <taxon>Bacteria</taxon>
        <taxon>Pseudomonadati</taxon>
        <taxon>Pseudomonadota</taxon>
        <taxon>Betaproteobacteria</taxon>
        <taxon>Burkholderiales</taxon>
        <taxon>Sutterellaceae</taxon>
        <taxon>Sutterella</taxon>
    </lineage>
</organism>